<evidence type="ECO:0000256" key="1">
    <source>
        <dbReference type="ARBA" id="ARBA00022529"/>
    </source>
</evidence>
<dbReference type="Gene3D" id="1.10.530.40">
    <property type="match status" value="1"/>
</dbReference>
<dbReference type="Pfam" id="PF00959">
    <property type="entry name" value="Phage_lysozyme"/>
    <property type="match status" value="1"/>
</dbReference>
<dbReference type="InterPro" id="IPR023346">
    <property type="entry name" value="Lysozyme-like_dom_sf"/>
</dbReference>
<dbReference type="GO" id="GO:0016998">
    <property type="term" value="P:cell wall macromolecule catabolic process"/>
    <property type="evidence" value="ECO:0007669"/>
    <property type="project" value="InterPro"/>
</dbReference>
<sequence length="142" mass="16474">MMQQLTEQLKRHEGLRLKPYRCTAGKLSIGFGRNLDDKGINEGEAETMLWRDVAEARALLERHSGFLRLDEVRQAVLINMCFNLGISRLMQFQKMWRAISYEDWEQAAAEMLDSRWAKQVGDRATELAAQMKSGEWSEVKHD</sequence>
<comment type="similarity">
    <text evidence="3">Belongs to the glycosyl hydrolase 24 family.</text>
</comment>
<dbReference type="GO" id="GO:0031640">
    <property type="term" value="P:killing of cells of another organism"/>
    <property type="evidence" value="ECO:0007669"/>
    <property type="project" value="UniProtKB-KW"/>
</dbReference>
<accession>A0A2C8FDT2</accession>
<keyword evidence="5" id="KW-1185">Reference proteome</keyword>
<keyword evidence="1 3" id="KW-0929">Antimicrobial</keyword>
<keyword evidence="2 3" id="KW-0081">Bacteriolytic enzyme</keyword>
<evidence type="ECO:0000313" key="5">
    <source>
        <dbReference type="Proteomes" id="UP000219215"/>
    </source>
</evidence>
<dbReference type="InterPro" id="IPR023347">
    <property type="entry name" value="Lysozyme_dom_sf"/>
</dbReference>
<dbReference type="RefSeq" id="WP_197706486.1">
    <property type="nucleotide sequence ID" value="NZ_LT907975.1"/>
</dbReference>
<name>A0A2C8FDT2_9BACT</name>
<dbReference type="EC" id="3.2.1.17" evidence="3"/>
<keyword evidence="3 4" id="KW-0326">Glycosidase</keyword>
<evidence type="ECO:0000256" key="3">
    <source>
        <dbReference type="RuleBase" id="RU003788"/>
    </source>
</evidence>
<gene>
    <name evidence="4" type="ORF">DPRO_3705</name>
</gene>
<dbReference type="SUPFAM" id="SSF53955">
    <property type="entry name" value="Lysozyme-like"/>
    <property type="match status" value="1"/>
</dbReference>
<evidence type="ECO:0000313" key="4">
    <source>
        <dbReference type="EMBL" id="SOB60621.1"/>
    </source>
</evidence>
<proteinExistence type="inferred from homology"/>
<protein>
    <recommendedName>
        <fullName evidence="3">Lysozyme</fullName>
        <ecNumber evidence="3">3.2.1.17</ecNumber>
    </recommendedName>
</protein>
<dbReference type="GO" id="GO:0009253">
    <property type="term" value="P:peptidoglycan catabolic process"/>
    <property type="evidence" value="ECO:0007669"/>
    <property type="project" value="InterPro"/>
</dbReference>
<dbReference type="InterPro" id="IPR002196">
    <property type="entry name" value="Glyco_hydro_24"/>
</dbReference>
<organism evidence="4 5">
    <name type="scientific">Pseudodesulfovibrio profundus</name>
    <dbReference type="NCBI Taxonomy" id="57320"/>
    <lineage>
        <taxon>Bacteria</taxon>
        <taxon>Pseudomonadati</taxon>
        <taxon>Thermodesulfobacteriota</taxon>
        <taxon>Desulfovibrionia</taxon>
        <taxon>Desulfovibrionales</taxon>
        <taxon>Desulfovibrionaceae</taxon>
    </lineage>
</organism>
<dbReference type="AlphaFoldDB" id="A0A2C8FDT2"/>
<dbReference type="KEGG" id="pprf:DPRO_3705"/>
<dbReference type="EMBL" id="LT907975">
    <property type="protein sequence ID" value="SOB60621.1"/>
    <property type="molecule type" value="Genomic_DNA"/>
</dbReference>
<dbReference type="GO" id="GO:0003796">
    <property type="term" value="F:lysozyme activity"/>
    <property type="evidence" value="ECO:0007669"/>
    <property type="project" value="UniProtKB-EC"/>
</dbReference>
<evidence type="ECO:0000256" key="2">
    <source>
        <dbReference type="ARBA" id="ARBA00022638"/>
    </source>
</evidence>
<dbReference type="InterPro" id="IPR052619">
    <property type="entry name" value="Phage_lysozyme-like"/>
</dbReference>
<keyword evidence="3 4" id="KW-0378">Hydrolase</keyword>
<dbReference type="Proteomes" id="UP000219215">
    <property type="component" value="Chromosome DPRO"/>
</dbReference>
<dbReference type="PANTHER" id="PTHR37406:SF1">
    <property type="entry name" value="T4-TYPE LYSOZYME 1-RELATED"/>
    <property type="match status" value="1"/>
</dbReference>
<reference evidence="5" key="1">
    <citation type="submission" date="2017-09" db="EMBL/GenBank/DDBJ databases">
        <authorList>
            <person name="Regsiter A."/>
            <person name="William W."/>
        </authorList>
    </citation>
    <scope>NUCLEOTIDE SEQUENCE [LARGE SCALE GENOMIC DNA]</scope>
    <source>
        <strain evidence="5">500-1</strain>
    </source>
</reference>
<comment type="catalytic activity">
    <reaction evidence="3">
        <text>Hydrolysis of (1-&gt;4)-beta-linkages between N-acetylmuramic acid and N-acetyl-D-glucosamine residues in a peptidoglycan and between N-acetyl-D-glucosamine residues in chitodextrins.</text>
        <dbReference type="EC" id="3.2.1.17"/>
    </reaction>
</comment>
<dbReference type="GO" id="GO:0042742">
    <property type="term" value="P:defense response to bacterium"/>
    <property type="evidence" value="ECO:0007669"/>
    <property type="project" value="UniProtKB-KW"/>
</dbReference>
<dbReference type="PANTHER" id="PTHR37406">
    <property type="entry name" value="T4-TYPE LYSOZYME 1-RELATED"/>
    <property type="match status" value="1"/>
</dbReference>